<gene>
    <name evidence="1" type="ORF">A3I53_03240</name>
</gene>
<dbReference type="Proteomes" id="UP000178845">
    <property type="component" value="Unassembled WGS sequence"/>
</dbReference>
<evidence type="ECO:0000313" key="1">
    <source>
        <dbReference type="EMBL" id="OGE07053.1"/>
    </source>
</evidence>
<protein>
    <submittedName>
        <fullName evidence="1">Uncharacterized protein</fullName>
    </submittedName>
</protein>
<sequence length="110" mass="12513">MSERTATRRENIRAVWQTEQVVEEWTQERGYSDTQSFALIRYAGTVAERMARQLRLGVNPEGDAQVDLMSIKVQREALDVPPADIAIAEMVVIENVLRMVLQKTGELPIK</sequence>
<dbReference type="AlphaFoldDB" id="A0A1F5HSI9"/>
<proteinExistence type="predicted"/>
<dbReference type="EMBL" id="MFBW01000040">
    <property type="protein sequence ID" value="OGE07053.1"/>
    <property type="molecule type" value="Genomic_DNA"/>
</dbReference>
<evidence type="ECO:0000313" key="2">
    <source>
        <dbReference type="Proteomes" id="UP000178845"/>
    </source>
</evidence>
<name>A0A1F5HSI9_9BACT</name>
<comment type="caution">
    <text evidence="1">The sequence shown here is derived from an EMBL/GenBank/DDBJ whole genome shotgun (WGS) entry which is preliminary data.</text>
</comment>
<reference evidence="1 2" key="1">
    <citation type="journal article" date="2016" name="Nat. Commun.">
        <title>Thousands of microbial genomes shed light on interconnected biogeochemical processes in an aquifer system.</title>
        <authorList>
            <person name="Anantharaman K."/>
            <person name="Brown C.T."/>
            <person name="Hug L.A."/>
            <person name="Sharon I."/>
            <person name="Castelle C.J."/>
            <person name="Probst A.J."/>
            <person name="Thomas B.C."/>
            <person name="Singh A."/>
            <person name="Wilkins M.J."/>
            <person name="Karaoz U."/>
            <person name="Brodie E.L."/>
            <person name="Williams K.H."/>
            <person name="Hubbard S.S."/>
            <person name="Banfield J.F."/>
        </authorList>
    </citation>
    <scope>NUCLEOTIDE SEQUENCE [LARGE SCALE GENOMIC DNA]</scope>
</reference>
<accession>A0A1F5HSI9</accession>
<organism evidence="1 2">
    <name type="scientific">Candidatus Curtissbacteria bacterium RIFCSPLOWO2_02_FULL_40_13b</name>
    <dbReference type="NCBI Taxonomy" id="1797733"/>
    <lineage>
        <taxon>Bacteria</taxon>
        <taxon>Candidatus Curtissiibacteriota</taxon>
    </lineage>
</organism>